<evidence type="ECO:0000256" key="1">
    <source>
        <dbReference type="SAM" id="MobiDB-lite"/>
    </source>
</evidence>
<gene>
    <name evidence="2" type="primary">Contig12956.g13816</name>
    <name evidence="2" type="ORF">STYLEM_17386</name>
</gene>
<proteinExistence type="predicted"/>
<evidence type="ECO:0000313" key="2">
    <source>
        <dbReference type="EMBL" id="CDW88268.1"/>
    </source>
</evidence>
<evidence type="ECO:0000313" key="3">
    <source>
        <dbReference type="Proteomes" id="UP000039865"/>
    </source>
</evidence>
<dbReference type="EMBL" id="CCKQ01016395">
    <property type="protein sequence ID" value="CDW88268.1"/>
    <property type="molecule type" value="Genomic_DNA"/>
</dbReference>
<name>A0A078B430_STYLE</name>
<feature type="region of interest" description="Disordered" evidence="1">
    <location>
        <begin position="515"/>
        <end position="544"/>
    </location>
</feature>
<keyword evidence="3" id="KW-1185">Reference proteome</keyword>
<feature type="compositionally biased region" description="Polar residues" evidence="1">
    <location>
        <begin position="530"/>
        <end position="539"/>
    </location>
</feature>
<dbReference type="InParanoid" id="A0A078B430"/>
<dbReference type="OrthoDB" id="10628350at2759"/>
<reference evidence="2 3" key="1">
    <citation type="submission" date="2014-06" db="EMBL/GenBank/DDBJ databases">
        <authorList>
            <person name="Swart Estienne"/>
        </authorList>
    </citation>
    <scope>NUCLEOTIDE SEQUENCE [LARGE SCALE GENOMIC DNA]</scope>
    <source>
        <strain evidence="2 3">130c</strain>
    </source>
</reference>
<dbReference type="Proteomes" id="UP000039865">
    <property type="component" value="Unassembled WGS sequence"/>
</dbReference>
<dbReference type="InterPro" id="IPR016197">
    <property type="entry name" value="Chromo-like_dom_sf"/>
</dbReference>
<accession>A0A078B430</accession>
<organism evidence="2 3">
    <name type="scientific">Stylonychia lemnae</name>
    <name type="common">Ciliate</name>
    <dbReference type="NCBI Taxonomy" id="5949"/>
    <lineage>
        <taxon>Eukaryota</taxon>
        <taxon>Sar</taxon>
        <taxon>Alveolata</taxon>
        <taxon>Ciliophora</taxon>
        <taxon>Intramacronucleata</taxon>
        <taxon>Spirotrichea</taxon>
        <taxon>Stichotrichia</taxon>
        <taxon>Sporadotrichida</taxon>
        <taxon>Oxytrichidae</taxon>
        <taxon>Stylonychinae</taxon>
        <taxon>Stylonychia</taxon>
    </lineage>
</organism>
<sequence>MITSLNNLNLSPNNQELIDCQPEDVLLDFNSQTNQNHILQEESDKLIEISQEIEAFDKQMTQQQLGVFRAMSDNFGDQTQLNEIVDITYHRTIKGQKGRQYYCVWKNHDPTWENEKLIKNQVEALITSYWLNIGKQIDAENRKYPDDLETLKKNNNVYIQQPKSMSGYELERPVKQNLIKKSVLHVTRKRLKTCSPSKFEKKFTLTTSTILLTEISPQKENILSQDNLSQQSSATMSYQDIETALLSNIGNWKKQRRLGNKDIFKCNECETLMEVERKQQEQVVRIINFNKDTIHHQWFDQNHLEPFSTKESLIKSDKIHTSVEAFIKLQMREKRGYTPQEILENLRRERPQLYKNFKPSIEQIAYFILGNTRELATKVEKFNNQRITRSKKKKSLSNRFPQSLDDIPKKKRQVKSDNKMGEYYNKVLRAIKIDDQNNQSLNIAQEKETYNVLVENPKQQIEIIENNENLQPNQQQSIVKEVKQPEKNIGHRVTFNNIVQQQIFEKVQYSDEDEKQLQSKFQQDFEDSDNCSPSKQGYSESDEKINEEDLSIYDSIDSDQEQFDNGNFLKFIKHQTLKANQERDFLMNQLKTKERRGSIFIDKVKKVITTIKRDSDQDKYDYLIEWEFNKEDLIIPSTSLVRGSLFAFCCPLQFRRFAEKKYN</sequence>
<dbReference type="SUPFAM" id="SSF54160">
    <property type="entry name" value="Chromo domain-like"/>
    <property type="match status" value="1"/>
</dbReference>
<evidence type="ECO:0008006" key="4">
    <source>
        <dbReference type="Google" id="ProtNLM"/>
    </source>
</evidence>
<dbReference type="AlphaFoldDB" id="A0A078B430"/>
<protein>
    <recommendedName>
        <fullName evidence="4">Chromo domain-containing protein</fullName>
    </recommendedName>
</protein>